<dbReference type="RefSeq" id="WP_200170752.1">
    <property type="nucleotide sequence ID" value="NZ_BAABKQ010000001.1"/>
</dbReference>
<proteinExistence type="predicted"/>
<evidence type="ECO:0008006" key="3">
    <source>
        <dbReference type="Google" id="ProtNLM"/>
    </source>
</evidence>
<protein>
    <recommendedName>
        <fullName evidence="3">Helix-turn-helix DNA binding domain protein</fullName>
    </recommendedName>
</protein>
<evidence type="ECO:0000313" key="2">
    <source>
        <dbReference type="Proteomes" id="UP001500839"/>
    </source>
</evidence>
<comment type="caution">
    <text evidence="1">The sequence shown here is derived from an EMBL/GenBank/DDBJ whole genome shotgun (WGS) entry which is preliminary data.</text>
</comment>
<gene>
    <name evidence="1" type="ORF">GCM10023353_11960</name>
</gene>
<reference evidence="2" key="1">
    <citation type="journal article" date="2019" name="Int. J. Syst. Evol. Microbiol.">
        <title>The Global Catalogue of Microorganisms (GCM) 10K type strain sequencing project: providing services to taxonomists for standard genome sequencing and annotation.</title>
        <authorList>
            <consortium name="The Broad Institute Genomics Platform"/>
            <consortium name="The Broad Institute Genome Sequencing Center for Infectious Disease"/>
            <person name="Wu L."/>
            <person name="Ma J."/>
        </authorList>
    </citation>
    <scope>NUCLEOTIDE SEQUENCE [LARGE SCALE GENOMIC DNA]</scope>
    <source>
        <strain evidence="2">JCM 18542</strain>
    </source>
</reference>
<evidence type="ECO:0000313" key="1">
    <source>
        <dbReference type="EMBL" id="GAA4809554.1"/>
    </source>
</evidence>
<keyword evidence="2" id="KW-1185">Reference proteome</keyword>
<organism evidence="1 2">
    <name type="scientific">Tomitella cavernea</name>
    <dbReference type="NCBI Taxonomy" id="1387982"/>
    <lineage>
        <taxon>Bacteria</taxon>
        <taxon>Bacillati</taxon>
        <taxon>Actinomycetota</taxon>
        <taxon>Actinomycetes</taxon>
        <taxon>Mycobacteriales</taxon>
        <taxon>Tomitella</taxon>
    </lineage>
</organism>
<sequence>MTSHQTDTDGFFLDRSGQKELRDLLEQVPGVVEDLAVTIARQDCFGRSPGRRGRLSASPMPFNPEASEAGDELRAVLAGWVRRTCEARQLDYGGANDVLSMARWLRRWIIAVALTDGAEEIVDDVGRVLRYCRRLSDRPRDPRTFVDPATAREAEARARAKELTPAGVLELGRSLGAPWDELTKARIRTLRIAGKLPVLREIRIGAGDPIRVYRMGDVMDAHLDHPTRQAAPGA</sequence>
<name>A0ABP9CFB7_9ACTN</name>
<dbReference type="Proteomes" id="UP001500839">
    <property type="component" value="Unassembled WGS sequence"/>
</dbReference>
<dbReference type="EMBL" id="BAABKQ010000001">
    <property type="protein sequence ID" value="GAA4809554.1"/>
    <property type="molecule type" value="Genomic_DNA"/>
</dbReference>
<accession>A0ABP9CFB7</accession>